<feature type="region of interest" description="Disordered" evidence="9">
    <location>
        <begin position="818"/>
        <end position="837"/>
    </location>
</feature>
<gene>
    <name evidence="12" type="primary">LOC111089528</name>
</gene>
<dbReference type="CDD" id="cd00038">
    <property type="entry name" value="CAP_ED"/>
    <property type="match status" value="1"/>
</dbReference>
<feature type="compositionally biased region" description="Low complexity" evidence="9">
    <location>
        <begin position="1099"/>
        <end position="1109"/>
    </location>
</feature>
<keyword evidence="7" id="KW-1071">Ligand-gated ion channel</keyword>
<feature type="region of interest" description="Disordered" evidence="9">
    <location>
        <begin position="1074"/>
        <end position="1113"/>
    </location>
</feature>
<keyword evidence="4" id="KW-1133">Transmembrane helix</keyword>
<keyword evidence="2" id="KW-0813">Transport</keyword>
<protein>
    <submittedName>
        <fullName evidence="12">Uncharacterized protein LOC111089528</fullName>
    </submittedName>
</protein>
<name>A0ABM1TPV8_LIMPO</name>
<dbReference type="InterPro" id="IPR014710">
    <property type="entry name" value="RmlC-like_jellyroll"/>
</dbReference>
<feature type="compositionally biased region" description="Basic and acidic residues" evidence="9">
    <location>
        <begin position="104"/>
        <end position="118"/>
    </location>
</feature>
<feature type="region of interest" description="Disordered" evidence="9">
    <location>
        <begin position="187"/>
        <end position="208"/>
    </location>
</feature>
<feature type="compositionally biased region" description="Polar residues" evidence="9">
    <location>
        <begin position="246"/>
        <end position="268"/>
    </location>
</feature>
<dbReference type="PANTHER" id="PTHR45638:SF7">
    <property type="entry name" value="CYCLIC NUCLEOTIDE-GATED ION CHANNEL-LIKE, ISOFORM E"/>
    <property type="match status" value="1"/>
</dbReference>
<feature type="region of interest" description="Disordered" evidence="9">
    <location>
        <begin position="246"/>
        <end position="274"/>
    </location>
</feature>
<evidence type="ECO:0000256" key="6">
    <source>
        <dbReference type="ARBA" id="ARBA00023136"/>
    </source>
</evidence>
<keyword evidence="5" id="KW-0406">Ion transport</keyword>
<dbReference type="InterPro" id="IPR000595">
    <property type="entry name" value="cNMP-bd_dom"/>
</dbReference>
<sequence>MFNRIITRTNFKPRQGRLLSTAYNLNSSETGTVLTRMNAGDFFGEIGILNLDGFNRRTADVRSVGYSELFSLSREDVLSAMKDYPEAQDILQTMGKKRLMEARRAATTGKKSDGEESVRSTTPRGTTHVDEEGPCSTTSSNKTGSTLRLFKRDMKSLKKLLRSKSTPGGTCQSTDCQIEMATLASGGRTSSKYGADGQRHSCPGQEVNNSPIQKLFRRLHQNSDLSGRQRIKGLARRISCVKMQMSEGTARSGVNTSQRTPQPTTPHATSYRPLGEGLPLLERLKLLKEKERVMSEKPVIGKTPVSSKMVSVSSVKTEPLSTDPCCPLREDLPLLERIKLLKEKEKATNQSATQDQSSIATNIEIQPQNFQTSQENSSSQVIGEGLPLLERLKLLREKEKMQDLATQGSSSINKIKSFANTAKDSINLRKNIGNEISFSIPSQSTDISKKQEDASLLNKPLKTAKNATKAEVHSTVDSLKQHDSSYPCQSLFNTEFDRKDYRTDDQIYGKTECTKSAFSSSTISPKWKIMLQKPAKEVLLPQDTTVSLKMSNQHTESPVQPVETVNFMVQSDVNSGYNILPARLSEPSELVGTQTYNEFNNILPDVVGTSRKIAFPVRSGEPLCLGNIDIVGDRLDRAAGYSNYGVVTTSTPETNVSSYQTATKVELGEVPILDTLKVTEKVWSRSTEHSQEGNGNIFQTFSRSFPQSTFRPKIATPDPPWNPNGVEESKKPLSCVNQESQKPIFTLSNFFESTSVGQLSTNKPRVVSEYHQKPQSKKAKGLMKYVPLSPELLRAETVLGHAARRTRLVRMEAFREESSEELSSEEFTPGPSSPTKREIGCQTYVNTKDAETVVCIESVPKPAETEVQQLQQLDKSELETGSITNAYSCLARDELEDRLQQLLTEVTESLKFYLEQNQQVLKTRIEQLQDELRQRNGYIDELHRTLGTVHSPELFRRSTTQDSCLQEKITYSDSSLSTESGNEELPFMMEQSFESVLEQPSKHPEDVNRAKLRDQRYSWPLEDVSHKNIQDLSRRSSWDHHKREFGDNMEQEPLLKPDELWKVEFPVKNNVHVEASSSSTRRHSVVPDSFDHQVDLYPDSKSSDSSQDKTPNNDWEVRMLVEEFEKKVQEQQKRRHSSGEMLSWRRVLGTDLHYHKQPICHPGGQVRKLSLRDDWLRQYSCSSRNKKSCPRVSVSDYFLHDNLNPGSRTATSASMYDITSTPLPKGKFRGFEAKQGSRCFPRPTKTASHRRQLFKQNKQHSMTDPSPNMSPLQKRRHLLRWVSLDDSSCPQDCESTLGRVKSEPTTEDIHFKFQNRDTHALLKPPMLPSERFLSAGLKTREFIGWPSSPCLPTITEVDHQKLALSKQDSYTLNRSASEDYLNEGGGWVAGESQKKIVQRENLEAIASCLGTESHTDVNGLRGACLVTVESYQDSTTNEYEEDSSLVPEEESFIIPIPEHDLHPQ</sequence>
<organism evidence="11 12">
    <name type="scientific">Limulus polyphemus</name>
    <name type="common">Atlantic horseshoe crab</name>
    <dbReference type="NCBI Taxonomy" id="6850"/>
    <lineage>
        <taxon>Eukaryota</taxon>
        <taxon>Metazoa</taxon>
        <taxon>Ecdysozoa</taxon>
        <taxon>Arthropoda</taxon>
        <taxon>Chelicerata</taxon>
        <taxon>Merostomata</taxon>
        <taxon>Xiphosura</taxon>
        <taxon>Limulidae</taxon>
        <taxon>Limulus</taxon>
    </lineage>
</organism>
<evidence type="ECO:0000256" key="7">
    <source>
        <dbReference type="ARBA" id="ARBA00023286"/>
    </source>
</evidence>
<dbReference type="PANTHER" id="PTHR45638">
    <property type="entry name" value="CYCLIC NUCLEOTIDE-GATED CATION CHANNEL SUBUNIT A"/>
    <property type="match status" value="1"/>
</dbReference>
<evidence type="ECO:0000256" key="5">
    <source>
        <dbReference type="ARBA" id="ARBA00023065"/>
    </source>
</evidence>
<dbReference type="Gene3D" id="2.60.120.10">
    <property type="entry name" value="Jelly Rolls"/>
    <property type="match status" value="1"/>
</dbReference>
<dbReference type="InterPro" id="IPR018490">
    <property type="entry name" value="cNMP-bd_dom_sf"/>
</dbReference>
<feature type="region of interest" description="Disordered" evidence="9">
    <location>
        <begin position="104"/>
        <end position="145"/>
    </location>
</feature>
<keyword evidence="3" id="KW-0812">Transmembrane</keyword>
<evidence type="ECO:0000256" key="2">
    <source>
        <dbReference type="ARBA" id="ARBA00022448"/>
    </source>
</evidence>
<evidence type="ECO:0000313" key="12">
    <source>
        <dbReference type="RefSeq" id="XP_022257914.1"/>
    </source>
</evidence>
<dbReference type="GeneID" id="111089528"/>
<keyword evidence="6" id="KW-0472">Membrane</keyword>
<dbReference type="SUPFAM" id="SSF51206">
    <property type="entry name" value="cAMP-binding domain-like"/>
    <property type="match status" value="1"/>
</dbReference>
<evidence type="ECO:0000259" key="10">
    <source>
        <dbReference type="PROSITE" id="PS50042"/>
    </source>
</evidence>
<comment type="subcellular location">
    <subcellularLocation>
        <location evidence="1">Membrane</location>
        <topology evidence="1">Multi-pass membrane protein</topology>
    </subcellularLocation>
</comment>
<evidence type="ECO:0000256" key="9">
    <source>
        <dbReference type="SAM" id="MobiDB-lite"/>
    </source>
</evidence>
<dbReference type="PROSITE" id="PS00889">
    <property type="entry name" value="CNMP_BINDING_2"/>
    <property type="match status" value="1"/>
</dbReference>
<evidence type="ECO:0000313" key="11">
    <source>
        <dbReference type="Proteomes" id="UP000694941"/>
    </source>
</evidence>
<evidence type="ECO:0000256" key="4">
    <source>
        <dbReference type="ARBA" id="ARBA00022989"/>
    </source>
</evidence>
<dbReference type="RefSeq" id="XP_022257914.1">
    <property type="nucleotide sequence ID" value="XM_022402206.1"/>
</dbReference>
<dbReference type="Pfam" id="PF00027">
    <property type="entry name" value="cNMP_binding"/>
    <property type="match status" value="1"/>
</dbReference>
<feature type="compositionally biased region" description="Polar residues" evidence="9">
    <location>
        <begin position="135"/>
        <end position="145"/>
    </location>
</feature>
<evidence type="ECO:0000256" key="8">
    <source>
        <dbReference type="ARBA" id="ARBA00023303"/>
    </source>
</evidence>
<dbReference type="InterPro" id="IPR018488">
    <property type="entry name" value="cNMP-bd_CS"/>
</dbReference>
<accession>A0ABM1TPV8</accession>
<evidence type="ECO:0000256" key="3">
    <source>
        <dbReference type="ARBA" id="ARBA00022692"/>
    </source>
</evidence>
<dbReference type="PROSITE" id="PS50042">
    <property type="entry name" value="CNMP_BINDING_3"/>
    <property type="match status" value="1"/>
</dbReference>
<keyword evidence="11" id="KW-1185">Reference proteome</keyword>
<keyword evidence="8" id="KW-0407">Ion channel</keyword>
<dbReference type="InterPro" id="IPR050866">
    <property type="entry name" value="CNG_cation_channel"/>
</dbReference>
<evidence type="ECO:0000256" key="1">
    <source>
        <dbReference type="ARBA" id="ARBA00004141"/>
    </source>
</evidence>
<feature type="domain" description="Cyclic nucleotide-binding" evidence="10">
    <location>
        <begin position="15"/>
        <end position="75"/>
    </location>
</feature>
<proteinExistence type="predicted"/>
<dbReference type="Proteomes" id="UP000694941">
    <property type="component" value="Unplaced"/>
</dbReference>
<reference evidence="12" key="1">
    <citation type="submission" date="2025-08" db="UniProtKB">
        <authorList>
            <consortium name="RefSeq"/>
        </authorList>
    </citation>
    <scope>IDENTIFICATION</scope>
    <source>
        <tissue evidence="12">Muscle</tissue>
    </source>
</reference>